<evidence type="ECO:0000256" key="1">
    <source>
        <dbReference type="SAM" id="MobiDB-lite"/>
    </source>
</evidence>
<feature type="signal peptide" evidence="2">
    <location>
        <begin position="1"/>
        <end position="20"/>
    </location>
</feature>
<keyword evidence="4" id="KW-1185">Reference proteome</keyword>
<evidence type="ECO:0000256" key="2">
    <source>
        <dbReference type="SAM" id="SignalP"/>
    </source>
</evidence>
<dbReference type="Proteomes" id="UP000681075">
    <property type="component" value="Unassembled WGS sequence"/>
</dbReference>
<evidence type="ECO:0000313" key="3">
    <source>
        <dbReference type="EMBL" id="GIL38449.1"/>
    </source>
</evidence>
<sequence>MIRTLLFLALLLAAAPVADAAYNPNVTVRERAFASSVQAAIKRNDANWIAENVRYPIRVCVGAELTQIKDKKQFLKEYSSIIDARVEKNVVGDDLNFLNKNFQGVLLGGGSILIYDSGEGDPAPKRQRSLSLNVAPPEETLEGGHPLITAINNGSVDPTSRRLKCQ</sequence>
<feature type="region of interest" description="Disordered" evidence="1">
    <location>
        <begin position="141"/>
        <end position="166"/>
    </location>
</feature>
<proteinExistence type="predicted"/>
<gene>
    <name evidence="3" type="ORF">TMPK1_06860</name>
</gene>
<dbReference type="EMBL" id="BOPV01000001">
    <property type="protein sequence ID" value="GIL38449.1"/>
    <property type="molecule type" value="Genomic_DNA"/>
</dbReference>
<reference evidence="3" key="1">
    <citation type="submission" date="2021-02" db="EMBL/GenBank/DDBJ databases">
        <title>Genome sequence of Rhodospirillales sp. strain TMPK1 isolated from soil.</title>
        <authorList>
            <person name="Nakai R."/>
            <person name="Kusada H."/>
            <person name="Tamaki H."/>
        </authorList>
    </citation>
    <scope>NUCLEOTIDE SEQUENCE</scope>
    <source>
        <strain evidence="3">TMPK1</strain>
    </source>
</reference>
<feature type="chain" id="PRO_5035738496" evidence="2">
    <location>
        <begin position="21"/>
        <end position="166"/>
    </location>
</feature>
<dbReference type="AlphaFoldDB" id="A0A8S8XA09"/>
<organism evidence="3 4">
    <name type="scientific">Roseiterribacter gracilis</name>
    <dbReference type="NCBI Taxonomy" id="2812848"/>
    <lineage>
        <taxon>Bacteria</taxon>
        <taxon>Pseudomonadati</taxon>
        <taxon>Pseudomonadota</taxon>
        <taxon>Alphaproteobacteria</taxon>
        <taxon>Rhodospirillales</taxon>
        <taxon>Roseiterribacteraceae</taxon>
        <taxon>Roseiterribacter</taxon>
    </lineage>
</organism>
<keyword evidence="2" id="KW-0732">Signal</keyword>
<comment type="caution">
    <text evidence="3">The sequence shown here is derived from an EMBL/GenBank/DDBJ whole genome shotgun (WGS) entry which is preliminary data.</text>
</comment>
<name>A0A8S8XA09_9PROT</name>
<evidence type="ECO:0000313" key="4">
    <source>
        <dbReference type="Proteomes" id="UP000681075"/>
    </source>
</evidence>
<dbReference type="RefSeq" id="WP_420241475.1">
    <property type="nucleotide sequence ID" value="NZ_BOPV01000001.1"/>
</dbReference>
<protein>
    <submittedName>
        <fullName evidence="3">Uncharacterized protein</fullName>
    </submittedName>
</protein>
<accession>A0A8S8XA09</accession>